<dbReference type="InterPro" id="IPR002938">
    <property type="entry name" value="FAD-bd"/>
</dbReference>
<accession>A0AA40K8V1</accession>
<name>A0AA40K8V1_9PEZI</name>
<keyword evidence="4" id="KW-0503">Monooxygenase</keyword>
<dbReference type="Gene3D" id="3.50.50.60">
    <property type="entry name" value="FAD/NAD(P)-binding domain"/>
    <property type="match status" value="1"/>
</dbReference>
<dbReference type="InterPro" id="IPR036188">
    <property type="entry name" value="FAD/NAD-bd_sf"/>
</dbReference>
<dbReference type="PANTHER" id="PTHR46972">
    <property type="entry name" value="MONOOXYGENASE ASQM-RELATED"/>
    <property type="match status" value="1"/>
</dbReference>
<gene>
    <name evidence="6" type="ORF">B0T18DRAFT_428188</name>
</gene>
<dbReference type="GO" id="GO:0071949">
    <property type="term" value="F:FAD binding"/>
    <property type="evidence" value="ECO:0007669"/>
    <property type="project" value="InterPro"/>
</dbReference>
<dbReference type="AlphaFoldDB" id="A0AA40K8V1"/>
<evidence type="ECO:0000256" key="4">
    <source>
        <dbReference type="ARBA" id="ARBA00023033"/>
    </source>
</evidence>
<dbReference type="Pfam" id="PF01494">
    <property type="entry name" value="FAD_binding_3"/>
    <property type="match status" value="1"/>
</dbReference>
<dbReference type="GO" id="GO:0004497">
    <property type="term" value="F:monooxygenase activity"/>
    <property type="evidence" value="ECO:0007669"/>
    <property type="project" value="UniProtKB-KW"/>
</dbReference>
<reference evidence="6" key="1">
    <citation type="submission" date="2023-06" db="EMBL/GenBank/DDBJ databases">
        <title>Genome-scale phylogeny and comparative genomics of the fungal order Sordariales.</title>
        <authorList>
            <consortium name="Lawrence Berkeley National Laboratory"/>
            <person name="Hensen N."/>
            <person name="Bonometti L."/>
            <person name="Westerberg I."/>
            <person name="Brannstrom I.O."/>
            <person name="Guillou S."/>
            <person name="Cros-Aarteil S."/>
            <person name="Calhoun S."/>
            <person name="Haridas S."/>
            <person name="Kuo A."/>
            <person name="Mondo S."/>
            <person name="Pangilinan J."/>
            <person name="Riley R."/>
            <person name="LaButti K."/>
            <person name="Andreopoulos B."/>
            <person name="Lipzen A."/>
            <person name="Chen C."/>
            <person name="Yanf M."/>
            <person name="Daum C."/>
            <person name="Ng V."/>
            <person name="Clum A."/>
            <person name="Steindorff A."/>
            <person name="Ohm R."/>
            <person name="Martin F."/>
            <person name="Silar P."/>
            <person name="Natvig D."/>
            <person name="Lalanne C."/>
            <person name="Gautier V."/>
            <person name="Ament-velasquez S.L."/>
            <person name="Kruys A."/>
            <person name="Hutchinson M.I."/>
            <person name="Powell A.J."/>
            <person name="Barry K."/>
            <person name="Miller A.N."/>
            <person name="Grigoriev I.V."/>
            <person name="Debuchy R."/>
            <person name="Gladieux P."/>
            <person name="Thoren M.H."/>
            <person name="Johannesson H."/>
        </authorList>
    </citation>
    <scope>NUCLEOTIDE SEQUENCE</scope>
    <source>
        <strain evidence="6">SMH3187-1</strain>
    </source>
</reference>
<organism evidence="6 7">
    <name type="scientific">Schizothecium vesticola</name>
    <dbReference type="NCBI Taxonomy" id="314040"/>
    <lineage>
        <taxon>Eukaryota</taxon>
        <taxon>Fungi</taxon>
        <taxon>Dikarya</taxon>
        <taxon>Ascomycota</taxon>
        <taxon>Pezizomycotina</taxon>
        <taxon>Sordariomycetes</taxon>
        <taxon>Sordariomycetidae</taxon>
        <taxon>Sordariales</taxon>
        <taxon>Schizotheciaceae</taxon>
        <taxon>Schizothecium</taxon>
    </lineage>
</organism>
<dbReference type="SUPFAM" id="SSF51905">
    <property type="entry name" value="FAD/NAD(P)-binding domain"/>
    <property type="match status" value="1"/>
</dbReference>
<keyword evidence="2" id="KW-0274">FAD</keyword>
<comment type="caution">
    <text evidence="6">The sequence shown here is derived from an EMBL/GenBank/DDBJ whole genome shotgun (WGS) entry which is preliminary data.</text>
</comment>
<dbReference type="PANTHER" id="PTHR46972:SF1">
    <property type="entry name" value="FAD DEPENDENT OXIDOREDUCTASE DOMAIN-CONTAINING PROTEIN"/>
    <property type="match status" value="1"/>
</dbReference>
<dbReference type="Proteomes" id="UP001172155">
    <property type="component" value="Unassembled WGS sequence"/>
</dbReference>
<evidence type="ECO:0000313" key="6">
    <source>
        <dbReference type="EMBL" id="KAK0750196.1"/>
    </source>
</evidence>
<evidence type="ECO:0000256" key="2">
    <source>
        <dbReference type="ARBA" id="ARBA00022827"/>
    </source>
</evidence>
<evidence type="ECO:0000259" key="5">
    <source>
        <dbReference type="Pfam" id="PF01494"/>
    </source>
</evidence>
<keyword evidence="1" id="KW-0285">Flavoprotein</keyword>
<keyword evidence="7" id="KW-1185">Reference proteome</keyword>
<evidence type="ECO:0000256" key="1">
    <source>
        <dbReference type="ARBA" id="ARBA00022630"/>
    </source>
</evidence>
<proteinExistence type="predicted"/>
<keyword evidence="3" id="KW-0560">Oxidoreductase</keyword>
<dbReference type="EMBL" id="JAUKUD010000003">
    <property type="protein sequence ID" value="KAK0750196.1"/>
    <property type="molecule type" value="Genomic_DNA"/>
</dbReference>
<protein>
    <recommendedName>
        <fullName evidence="5">FAD-binding domain-containing protein</fullName>
    </recommendedName>
</protein>
<evidence type="ECO:0000313" key="7">
    <source>
        <dbReference type="Proteomes" id="UP001172155"/>
    </source>
</evidence>
<evidence type="ECO:0000256" key="3">
    <source>
        <dbReference type="ARBA" id="ARBA00023002"/>
    </source>
</evidence>
<feature type="domain" description="FAD-binding" evidence="5">
    <location>
        <begin position="5"/>
        <end position="85"/>
    </location>
</feature>
<sequence length="118" mass="13499">MAPAIAIICNGPCGLTLAHLLEYKGIDYVVYERDESKQSTGTGPSLNIRPETRQRALREGGLFDTFQKYARYEDTVFTRTDKSRKQLFQIGRGRDTPEINLQQLRQILLDAIPKDKIR</sequence>